<dbReference type="EMBL" id="CP000482">
    <property type="protein sequence ID" value="ABK99016.1"/>
    <property type="molecule type" value="Genomic_DNA"/>
</dbReference>
<dbReference type="STRING" id="338966.Ppro_1400"/>
<dbReference type="AlphaFoldDB" id="A1ANU6"/>
<name>A1ANU6_PELPD</name>
<sequence>MTQNDILRRLRYALDIPDGVMLEIFRQSNHEIDQTTLRNLLKKEDDPAWLECSEELLGLFLDGLILLKRGPRECADCSPARSVAALTNNDILKKIRIALELREDELIATMRLAKVSISKSELSALFRSRGQKNYKTCGDQFLRQFLQGLTIRCRGTAGVEGQ</sequence>
<evidence type="ECO:0008006" key="3">
    <source>
        <dbReference type="Google" id="ProtNLM"/>
    </source>
</evidence>
<evidence type="ECO:0000313" key="2">
    <source>
        <dbReference type="Proteomes" id="UP000006732"/>
    </source>
</evidence>
<dbReference type="PANTHER" id="PTHR37805:SF1">
    <property type="entry name" value="CYTOPLASMIC PROTEIN"/>
    <property type="match status" value="1"/>
</dbReference>
<protein>
    <recommendedName>
        <fullName evidence="3">Cytoplasmic protein</fullName>
    </recommendedName>
</protein>
<dbReference type="OrthoDB" id="9788465at2"/>
<dbReference type="Pfam" id="PF07308">
    <property type="entry name" value="DUF1456"/>
    <property type="match status" value="2"/>
</dbReference>
<proteinExistence type="predicted"/>
<dbReference type="RefSeq" id="WP_011735309.1">
    <property type="nucleotide sequence ID" value="NC_008609.1"/>
</dbReference>
<evidence type="ECO:0000313" key="1">
    <source>
        <dbReference type="EMBL" id="ABK99016.1"/>
    </source>
</evidence>
<dbReference type="KEGG" id="ppd:Ppro_1400"/>
<dbReference type="eggNOG" id="COG4807">
    <property type="taxonomic scope" value="Bacteria"/>
</dbReference>
<dbReference type="Proteomes" id="UP000006732">
    <property type="component" value="Chromosome"/>
</dbReference>
<dbReference type="HOGENOM" id="CLU_087517_1_0_7"/>
<dbReference type="PANTHER" id="PTHR37805">
    <property type="entry name" value="CYTOPLASMIC PROTEIN-RELATED"/>
    <property type="match status" value="1"/>
</dbReference>
<keyword evidence="2" id="KW-1185">Reference proteome</keyword>
<organism evidence="1 2">
    <name type="scientific">Pelobacter propionicus (strain DSM 2379 / NBRC 103807 / OttBd1)</name>
    <dbReference type="NCBI Taxonomy" id="338966"/>
    <lineage>
        <taxon>Bacteria</taxon>
        <taxon>Pseudomonadati</taxon>
        <taxon>Thermodesulfobacteriota</taxon>
        <taxon>Desulfuromonadia</taxon>
        <taxon>Desulfuromonadales</taxon>
        <taxon>Desulfuromonadaceae</taxon>
        <taxon>Pelobacter</taxon>
    </lineage>
</organism>
<gene>
    <name evidence="1" type="ordered locus">Ppro_1400</name>
</gene>
<dbReference type="InterPro" id="IPR009921">
    <property type="entry name" value="YehS-like"/>
</dbReference>
<reference evidence="1 2" key="1">
    <citation type="submission" date="2006-10" db="EMBL/GenBank/DDBJ databases">
        <title>Complete sequence of chromosome of Pelobacter propionicus DSM 2379.</title>
        <authorList>
            <consortium name="US DOE Joint Genome Institute"/>
            <person name="Copeland A."/>
            <person name="Lucas S."/>
            <person name="Lapidus A."/>
            <person name="Barry K."/>
            <person name="Detter J.C."/>
            <person name="Glavina del Rio T."/>
            <person name="Hammon N."/>
            <person name="Israni S."/>
            <person name="Dalin E."/>
            <person name="Tice H."/>
            <person name="Pitluck S."/>
            <person name="Saunders E."/>
            <person name="Brettin T."/>
            <person name="Bruce D."/>
            <person name="Han C."/>
            <person name="Tapia R."/>
            <person name="Schmutz J."/>
            <person name="Larimer F."/>
            <person name="Land M."/>
            <person name="Hauser L."/>
            <person name="Kyrpides N."/>
            <person name="Kim E."/>
            <person name="Lovley D."/>
            <person name="Richardson P."/>
        </authorList>
    </citation>
    <scope>NUCLEOTIDE SEQUENCE [LARGE SCALE GENOMIC DNA]</scope>
    <source>
        <strain evidence="2">DSM 2379 / NBRC 103807 / OttBd1</strain>
    </source>
</reference>
<accession>A1ANU6</accession>